<organism evidence="2 3">
    <name type="scientific">Gibberella moniliformis (strain M3125 / FGSC 7600)</name>
    <name type="common">Maize ear and stalk rot fungus</name>
    <name type="synonym">Fusarium verticillioides</name>
    <dbReference type="NCBI Taxonomy" id="334819"/>
    <lineage>
        <taxon>Eukaryota</taxon>
        <taxon>Fungi</taxon>
        <taxon>Dikarya</taxon>
        <taxon>Ascomycota</taxon>
        <taxon>Pezizomycotina</taxon>
        <taxon>Sordariomycetes</taxon>
        <taxon>Hypocreomycetidae</taxon>
        <taxon>Hypocreales</taxon>
        <taxon>Nectriaceae</taxon>
        <taxon>Fusarium</taxon>
        <taxon>Fusarium fujikuroi species complex</taxon>
    </lineage>
</organism>
<keyword evidence="3" id="KW-1185">Reference proteome</keyword>
<dbReference type="VEuPathDB" id="FungiDB:FVEG_13189"/>
<reference evidence="2 3" key="1">
    <citation type="journal article" date="2010" name="Nature">
        <title>Comparative genomics reveals mobile pathogenicity chromosomes in Fusarium.</title>
        <authorList>
            <person name="Ma L.J."/>
            <person name="van der Does H.C."/>
            <person name="Borkovich K.A."/>
            <person name="Coleman J.J."/>
            <person name="Daboussi M.J."/>
            <person name="Di Pietro A."/>
            <person name="Dufresne M."/>
            <person name="Freitag M."/>
            <person name="Grabherr M."/>
            <person name="Henrissat B."/>
            <person name="Houterman P.M."/>
            <person name="Kang S."/>
            <person name="Shim W.B."/>
            <person name="Woloshuk C."/>
            <person name="Xie X."/>
            <person name="Xu J.R."/>
            <person name="Antoniw J."/>
            <person name="Baker S.E."/>
            <person name="Bluhm B.H."/>
            <person name="Breakspear A."/>
            <person name="Brown D.W."/>
            <person name="Butchko R.A."/>
            <person name="Chapman S."/>
            <person name="Coulson R."/>
            <person name="Coutinho P.M."/>
            <person name="Danchin E.G."/>
            <person name="Diener A."/>
            <person name="Gale L.R."/>
            <person name="Gardiner D.M."/>
            <person name="Goff S."/>
            <person name="Hammond-Kosack K.E."/>
            <person name="Hilburn K."/>
            <person name="Hua-Van A."/>
            <person name="Jonkers W."/>
            <person name="Kazan K."/>
            <person name="Kodira C.D."/>
            <person name="Koehrsen M."/>
            <person name="Kumar L."/>
            <person name="Lee Y.H."/>
            <person name="Li L."/>
            <person name="Manners J.M."/>
            <person name="Miranda-Saavedra D."/>
            <person name="Mukherjee M."/>
            <person name="Park G."/>
            <person name="Park J."/>
            <person name="Park S.Y."/>
            <person name="Proctor R.H."/>
            <person name="Regev A."/>
            <person name="Ruiz-Roldan M.C."/>
            <person name="Sain D."/>
            <person name="Sakthikumar S."/>
            <person name="Sykes S."/>
            <person name="Schwartz D.C."/>
            <person name="Turgeon B.G."/>
            <person name="Wapinski I."/>
            <person name="Yoder O."/>
            <person name="Young S."/>
            <person name="Zeng Q."/>
            <person name="Zhou S."/>
            <person name="Galagan J."/>
            <person name="Cuomo C.A."/>
            <person name="Kistler H.C."/>
            <person name="Rep M."/>
        </authorList>
    </citation>
    <scope>NUCLEOTIDE SEQUENCE [LARGE SCALE GENOMIC DNA]</scope>
    <source>
        <strain evidence="3">M3125 / FGSC 7600</strain>
    </source>
</reference>
<proteinExistence type="predicted"/>
<dbReference type="OrthoDB" id="3231004at2759"/>
<accession>W7MUG0</accession>
<dbReference type="RefSeq" id="XP_018761334.1">
    <property type="nucleotide sequence ID" value="XM_018902567.1"/>
</dbReference>
<name>W7MUG0_GIBM7</name>
<dbReference type="GeneID" id="30070561"/>
<feature type="region of interest" description="Disordered" evidence="1">
    <location>
        <begin position="374"/>
        <end position="402"/>
    </location>
</feature>
<dbReference type="KEGG" id="fvr:FVEG_13189"/>
<evidence type="ECO:0000256" key="1">
    <source>
        <dbReference type="SAM" id="MobiDB-lite"/>
    </source>
</evidence>
<dbReference type="EMBL" id="DS022263">
    <property type="protein sequence ID" value="EWG55143.1"/>
    <property type="molecule type" value="Genomic_DNA"/>
</dbReference>
<dbReference type="EMBL" id="CM000583">
    <property type="protein sequence ID" value="EWG55143.1"/>
    <property type="molecule type" value="Genomic_DNA"/>
</dbReference>
<protein>
    <submittedName>
        <fullName evidence="2">Uncharacterized protein</fullName>
    </submittedName>
</protein>
<dbReference type="Proteomes" id="UP000009096">
    <property type="component" value="Chromosome 6"/>
</dbReference>
<sequence>MPLMLVPYNDAMRFGIGYNSYTQTMCIDYAVEVSEGNTVVSENTPQKVTYSVKAIARASDLLDEMNISRAATIQNGMVEVHGTSNALDIAEIEDADITLMISVKVISQTTSLGASAPFKPIHSLLPGSTGFTEAFGDSYISGFIRGGFLTIIIPFSCSNLRNKEELIRRVKQASSSHSAELAKIARDLTDISSLDSVKAVRPTILTGGGQIDVGEEPCNINYALGKAMDFPGHVRQNPQRTWAILAKYEANRGFVEWSPRQTMSPTDYSGIGSFTSELFDSYVQYKCLSREVQHIISHRDQYVQVDKPRAIPLDVHTLQAVEDALASEMNKIVEVVNTLARQPELLPKKSYLDWNANDKLVQRIINEAIHLNVSEEESPTRDHGSLNRYSPSETSGGFEEIYTPQTSDVDSASLIRRPARFLNKSEPVNDLKLHMLIPPGVWAELLPKRTETTASDIEKSTKAETAIKKKVKRFQKLQIMAAVCGTYDIALKLQQKMFSGPKSDNLFYLDTEVKELETVFSGGYLTLRRTWNLSVIYKYTDGPIRVCFLGHDTCSAEQPELFKITKKSQHQRVKGVCCSMCDFRLFCVIYGGKIYHTPCELERFIENADHGNSGLWPCIRFNGETLGDDYRHTNDATGVVFYEYLNAPGIQSAVTLGNKGCLLKNQRQLADLAEETGNEGIEHGNNEIERHTVHLQKETSVPSESSRVPLFTL</sequence>
<gene>
    <name evidence="2" type="ORF">FVEG_13189</name>
</gene>
<evidence type="ECO:0000313" key="2">
    <source>
        <dbReference type="EMBL" id="EWG55143.1"/>
    </source>
</evidence>
<dbReference type="eggNOG" id="ENOG502SIVW">
    <property type="taxonomic scope" value="Eukaryota"/>
</dbReference>
<dbReference type="AlphaFoldDB" id="W7MUG0"/>
<evidence type="ECO:0000313" key="3">
    <source>
        <dbReference type="Proteomes" id="UP000009096"/>
    </source>
</evidence>